<keyword evidence="3" id="KW-0675">Receptor</keyword>
<reference evidence="7" key="1">
    <citation type="submission" date="2025-08" db="UniProtKB">
        <authorList>
            <consortium name="Ensembl"/>
        </authorList>
    </citation>
    <scope>IDENTIFICATION</scope>
</reference>
<evidence type="ECO:0000256" key="3">
    <source>
        <dbReference type="ARBA" id="ARBA00023170"/>
    </source>
</evidence>
<dbReference type="InterPro" id="IPR003599">
    <property type="entry name" value="Ig_sub"/>
</dbReference>
<evidence type="ECO:0000259" key="6">
    <source>
        <dbReference type="PROSITE" id="PS50835"/>
    </source>
</evidence>
<dbReference type="PROSITE" id="PS50835">
    <property type="entry name" value="IG_LIKE"/>
    <property type="match status" value="1"/>
</dbReference>
<dbReference type="InterPro" id="IPR013106">
    <property type="entry name" value="Ig_V-set"/>
</dbReference>
<dbReference type="Ensembl" id="ENSAMXT00005022981.1">
    <property type="protein sequence ID" value="ENSAMXP00005020798.1"/>
    <property type="gene ID" value="ENSAMXG00005010781.1"/>
</dbReference>
<dbReference type="SMART" id="SM00409">
    <property type="entry name" value="IG"/>
    <property type="match status" value="1"/>
</dbReference>
<name>A0A8B9R4T7_ASTMX</name>
<dbReference type="InterPro" id="IPR036179">
    <property type="entry name" value="Ig-like_dom_sf"/>
</dbReference>
<dbReference type="Gene3D" id="2.60.40.10">
    <property type="entry name" value="Immunoglobulins"/>
    <property type="match status" value="1"/>
</dbReference>
<protein>
    <recommendedName>
        <fullName evidence="6">Ig-like domain-containing protein</fullName>
    </recommendedName>
</protein>
<dbReference type="GO" id="GO:0002250">
    <property type="term" value="P:adaptive immune response"/>
    <property type="evidence" value="ECO:0007669"/>
    <property type="project" value="UniProtKB-KW"/>
</dbReference>
<accession>A0A8B9R4T7</accession>
<evidence type="ECO:0000256" key="5">
    <source>
        <dbReference type="ARBA" id="ARBA00043266"/>
    </source>
</evidence>
<proteinExistence type="predicted"/>
<dbReference type="InterPro" id="IPR007110">
    <property type="entry name" value="Ig-like_dom"/>
</dbReference>
<dbReference type="PANTHER" id="PTHR19367">
    <property type="entry name" value="T-CELL RECEPTOR ALPHA CHAIN V REGION"/>
    <property type="match status" value="1"/>
</dbReference>
<keyword evidence="5" id="KW-0391">Immunity</keyword>
<dbReference type="Proteomes" id="UP000694621">
    <property type="component" value="Unplaced"/>
</dbReference>
<dbReference type="SMART" id="SM00406">
    <property type="entry name" value="IGv"/>
    <property type="match status" value="1"/>
</dbReference>
<dbReference type="Pfam" id="PF07686">
    <property type="entry name" value="V-set"/>
    <property type="match status" value="1"/>
</dbReference>
<keyword evidence="5" id="KW-1279">T cell receptor</keyword>
<keyword evidence="1" id="KW-0732">Signal</keyword>
<evidence type="ECO:0000256" key="1">
    <source>
        <dbReference type="ARBA" id="ARBA00022729"/>
    </source>
</evidence>
<dbReference type="InterPro" id="IPR013783">
    <property type="entry name" value="Ig-like_fold"/>
</dbReference>
<feature type="domain" description="Ig-like" evidence="6">
    <location>
        <begin position="7"/>
        <end position="115"/>
    </location>
</feature>
<dbReference type="SUPFAM" id="SSF48726">
    <property type="entry name" value="Immunoglobulin"/>
    <property type="match status" value="1"/>
</dbReference>
<sequence length="115" mass="12526">LVLLISPTGNGSAQSIEPLKNNMQIHADQTVTLSCKYKGGGGQNNLFWYRQNPGSRPENLLMVIPGSGPQIKERFNATANETVVDLIISSTAVSDSALYYCALRPTVTETHQTLY</sequence>
<dbReference type="AlphaFoldDB" id="A0A8B9R4T7"/>
<evidence type="ECO:0000256" key="4">
    <source>
        <dbReference type="ARBA" id="ARBA00023319"/>
    </source>
</evidence>
<dbReference type="InterPro" id="IPR051287">
    <property type="entry name" value="TCR_variable_region"/>
</dbReference>
<evidence type="ECO:0000313" key="7">
    <source>
        <dbReference type="Ensembl" id="ENSAMXP00005020798.1"/>
    </source>
</evidence>
<organism evidence="7 8">
    <name type="scientific">Astyanax mexicanus</name>
    <name type="common">Blind cave fish</name>
    <name type="synonym">Astyanax fasciatus mexicanus</name>
    <dbReference type="NCBI Taxonomy" id="7994"/>
    <lineage>
        <taxon>Eukaryota</taxon>
        <taxon>Metazoa</taxon>
        <taxon>Chordata</taxon>
        <taxon>Craniata</taxon>
        <taxon>Vertebrata</taxon>
        <taxon>Euteleostomi</taxon>
        <taxon>Actinopterygii</taxon>
        <taxon>Neopterygii</taxon>
        <taxon>Teleostei</taxon>
        <taxon>Ostariophysi</taxon>
        <taxon>Characiformes</taxon>
        <taxon>Characoidei</taxon>
        <taxon>Acestrorhamphidae</taxon>
        <taxon>Acestrorhamphinae</taxon>
        <taxon>Astyanax</taxon>
    </lineage>
</organism>
<keyword evidence="4" id="KW-0393">Immunoglobulin domain</keyword>
<dbReference type="GO" id="GO:0042101">
    <property type="term" value="C:T cell receptor complex"/>
    <property type="evidence" value="ECO:0007669"/>
    <property type="project" value="UniProtKB-KW"/>
</dbReference>
<evidence type="ECO:0000256" key="2">
    <source>
        <dbReference type="ARBA" id="ARBA00023130"/>
    </source>
</evidence>
<dbReference type="PANTHER" id="PTHR19367:SF18">
    <property type="entry name" value="T CELL RECEPTOR ALPHA VARIABLE 16"/>
    <property type="match status" value="1"/>
</dbReference>
<evidence type="ECO:0000313" key="8">
    <source>
        <dbReference type="Proteomes" id="UP000694621"/>
    </source>
</evidence>
<keyword evidence="2" id="KW-1064">Adaptive immunity</keyword>